<keyword evidence="6" id="KW-0472">Membrane</keyword>
<gene>
    <name evidence="8" type="ORF">GMARGA_LOCUS26377</name>
</gene>
<evidence type="ECO:0000256" key="5">
    <source>
        <dbReference type="ARBA" id="ARBA00022927"/>
    </source>
</evidence>
<comment type="caution">
    <text evidence="8">The sequence shown here is derived from an EMBL/GenBank/DDBJ whole genome shotgun (WGS) entry which is preliminary data.</text>
</comment>
<keyword evidence="3" id="KW-0813">Transport</keyword>
<name>A0ABN7W428_GIGMA</name>
<dbReference type="EMBL" id="CAJVQB010030619">
    <property type="protein sequence ID" value="CAG8815811.1"/>
    <property type="molecule type" value="Genomic_DNA"/>
</dbReference>
<evidence type="ECO:0000256" key="6">
    <source>
        <dbReference type="ARBA" id="ARBA00023136"/>
    </source>
</evidence>
<dbReference type="Pfam" id="PF03357">
    <property type="entry name" value="Snf7"/>
    <property type="match status" value="2"/>
</dbReference>
<evidence type="ECO:0000256" key="2">
    <source>
        <dbReference type="ARBA" id="ARBA00006190"/>
    </source>
</evidence>
<dbReference type="PANTHER" id="PTHR22761">
    <property type="entry name" value="CHARGED MULTIVESICULAR BODY PROTEIN"/>
    <property type="match status" value="1"/>
</dbReference>
<evidence type="ECO:0000313" key="8">
    <source>
        <dbReference type="EMBL" id="CAG8815811.1"/>
    </source>
</evidence>
<feature type="compositionally biased region" description="Basic and acidic residues" evidence="7">
    <location>
        <begin position="227"/>
        <end position="244"/>
    </location>
</feature>
<sequence length="244" mass="28250">MGNKTSKITSQDRAILDLKIQRDKLIQYQKKLQVISDKETEIAKKALRNGNKRGALLALKKKKYQEQLLKKTDTQLLNLEELVGILSSQTFPKDKHRIRDLLSKFFYFGINTFRNCTKKTQSIEFALVEKDVLSGLELGNNILKEIHKEMTIEKVEKLMEDTTDAIAYQNEIEELLSGKITREDEDEILEELRQIEEEQLEFPRIPTTPLNIADVENEVQSTSQQKAKSETVQRETKKLEVTLV</sequence>
<dbReference type="PANTHER" id="PTHR22761:SF5">
    <property type="entry name" value="CHARGED MULTIVESICULAR BODY PROTEIN 6"/>
    <property type="match status" value="1"/>
</dbReference>
<evidence type="ECO:0000256" key="4">
    <source>
        <dbReference type="ARBA" id="ARBA00022753"/>
    </source>
</evidence>
<accession>A0ABN7W428</accession>
<feature type="region of interest" description="Disordered" evidence="7">
    <location>
        <begin position="217"/>
        <end position="244"/>
    </location>
</feature>
<proteinExistence type="inferred from homology"/>
<dbReference type="Gene3D" id="1.10.287.1060">
    <property type="entry name" value="ESAT-6-like"/>
    <property type="match status" value="1"/>
</dbReference>
<dbReference type="InterPro" id="IPR005024">
    <property type="entry name" value="Snf7_fam"/>
</dbReference>
<reference evidence="8 9" key="1">
    <citation type="submission" date="2021-06" db="EMBL/GenBank/DDBJ databases">
        <authorList>
            <person name="Kallberg Y."/>
            <person name="Tangrot J."/>
            <person name="Rosling A."/>
        </authorList>
    </citation>
    <scope>NUCLEOTIDE SEQUENCE [LARGE SCALE GENOMIC DNA]</scope>
    <source>
        <strain evidence="8 9">120-4 pot B 10/14</strain>
    </source>
</reference>
<organism evidence="8 9">
    <name type="scientific">Gigaspora margarita</name>
    <dbReference type="NCBI Taxonomy" id="4874"/>
    <lineage>
        <taxon>Eukaryota</taxon>
        <taxon>Fungi</taxon>
        <taxon>Fungi incertae sedis</taxon>
        <taxon>Mucoromycota</taxon>
        <taxon>Glomeromycotina</taxon>
        <taxon>Glomeromycetes</taxon>
        <taxon>Diversisporales</taxon>
        <taxon>Gigasporaceae</taxon>
        <taxon>Gigaspora</taxon>
    </lineage>
</organism>
<evidence type="ECO:0000256" key="1">
    <source>
        <dbReference type="ARBA" id="ARBA00004608"/>
    </source>
</evidence>
<comment type="similarity">
    <text evidence="2">Belongs to the SNF7 family.</text>
</comment>
<evidence type="ECO:0000256" key="7">
    <source>
        <dbReference type="SAM" id="MobiDB-lite"/>
    </source>
</evidence>
<keyword evidence="5" id="KW-0653">Protein transport</keyword>
<evidence type="ECO:0000256" key="3">
    <source>
        <dbReference type="ARBA" id="ARBA00022448"/>
    </source>
</evidence>
<protein>
    <submittedName>
        <fullName evidence="8">42829_t:CDS:1</fullName>
    </submittedName>
</protein>
<dbReference type="Proteomes" id="UP000789901">
    <property type="component" value="Unassembled WGS sequence"/>
</dbReference>
<evidence type="ECO:0000313" key="9">
    <source>
        <dbReference type="Proteomes" id="UP000789901"/>
    </source>
</evidence>
<keyword evidence="9" id="KW-1185">Reference proteome</keyword>
<comment type="subcellular location">
    <subcellularLocation>
        <location evidence="1">Endosome membrane</location>
    </subcellularLocation>
</comment>
<keyword evidence="4" id="KW-0967">Endosome</keyword>